<dbReference type="Proteomes" id="UP000614741">
    <property type="component" value="Unassembled WGS sequence"/>
</dbReference>
<keyword evidence="3" id="KW-1185">Reference proteome</keyword>
<dbReference type="InterPro" id="IPR008136">
    <property type="entry name" value="CinA_C"/>
</dbReference>
<dbReference type="RefSeq" id="WP_239068954.1">
    <property type="nucleotide sequence ID" value="NZ_BONP01000001.1"/>
</dbReference>
<dbReference type="Gene3D" id="3.90.950.20">
    <property type="entry name" value="CinA-like"/>
    <property type="match status" value="1"/>
</dbReference>
<comment type="caution">
    <text evidence="2">The sequence shown here is derived from an EMBL/GenBank/DDBJ whole genome shotgun (WGS) entry which is preliminary data.</text>
</comment>
<evidence type="ECO:0000259" key="1">
    <source>
        <dbReference type="Pfam" id="PF02464"/>
    </source>
</evidence>
<organism evidence="2 3">
    <name type="scientific">Cellulomonas phragmiteti</name>
    <dbReference type="NCBI Taxonomy" id="478780"/>
    <lineage>
        <taxon>Bacteria</taxon>
        <taxon>Bacillati</taxon>
        <taxon>Actinomycetota</taxon>
        <taxon>Actinomycetes</taxon>
        <taxon>Micrococcales</taxon>
        <taxon>Cellulomonadaceae</taxon>
        <taxon>Cellulomonas</taxon>
    </lineage>
</organism>
<dbReference type="InterPro" id="IPR036653">
    <property type="entry name" value="CinA-like_C"/>
</dbReference>
<name>A0ABQ4DHK7_9CELL</name>
<dbReference type="NCBIfam" id="TIGR00199">
    <property type="entry name" value="PncC_domain"/>
    <property type="match status" value="1"/>
</dbReference>
<proteinExistence type="predicted"/>
<feature type="domain" description="CinA C-terminal" evidence="1">
    <location>
        <begin position="7"/>
        <end position="155"/>
    </location>
</feature>
<dbReference type="EMBL" id="BONP01000001">
    <property type="protein sequence ID" value="GIG38497.1"/>
    <property type="molecule type" value="Genomic_DNA"/>
</dbReference>
<protein>
    <recommendedName>
        <fullName evidence="1">CinA C-terminal domain-containing protein</fullName>
    </recommendedName>
</protein>
<evidence type="ECO:0000313" key="2">
    <source>
        <dbReference type="EMBL" id="GIG38497.1"/>
    </source>
</evidence>
<gene>
    <name evidence="2" type="ORF">Cph01nite_02590</name>
</gene>
<sequence>MTAVRDAAARLLAALAGRGWTLAVAESLTGGLVTAALVEVPGASAVLRGGVVAYATDLKATVLGVDAALLAGRGAVDPQVAAAMATGVRHRLGADVGLATTGVAGPDGQDGHPPGTVHVAVAAPGSSLVRSLELPGGRAEVRAAACLAVLVLAAEALVDPERQPDARA</sequence>
<evidence type="ECO:0000313" key="3">
    <source>
        <dbReference type="Proteomes" id="UP000614741"/>
    </source>
</evidence>
<accession>A0ABQ4DHK7</accession>
<dbReference type="SUPFAM" id="SSF142433">
    <property type="entry name" value="CinA-like"/>
    <property type="match status" value="1"/>
</dbReference>
<dbReference type="Pfam" id="PF02464">
    <property type="entry name" value="CinA"/>
    <property type="match status" value="1"/>
</dbReference>
<reference evidence="2 3" key="1">
    <citation type="submission" date="2021-01" db="EMBL/GenBank/DDBJ databases">
        <title>Whole genome shotgun sequence of Cellulomonas phragmiteti NBRC 110785.</title>
        <authorList>
            <person name="Komaki H."/>
            <person name="Tamura T."/>
        </authorList>
    </citation>
    <scope>NUCLEOTIDE SEQUENCE [LARGE SCALE GENOMIC DNA]</scope>
    <source>
        <strain evidence="2 3">NBRC 110785</strain>
    </source>
</reference>